<protein>
    <submittedName>
        <fullName evidence="1">Uncharacterized protein</fullName>
    </submittedName>
</protein>
<sequence length="409" mass="44513">MKFPALPSQYKAPACTLGLSFALAFVNFASHSSLLDLLIGSKLRQRFPALFGLPKWISNITGTPTCVDDVTTAMIGPFPELNDFNAITAMVKLPVVLKGVPPECRYWSIQVFLAGGKEIVSGNQIVCDREMDLDGDGNYTLTISPDKPSSGNWIDSGDAAMAKMIVIRAFCCSSGTGWRAPSITRSDGKVVRMSGTERIAGGCALSRATSSGPVSRLRKSVIMNSALLLAFPEHARTVIAGGIGAVMMRKYLLRKVDKKMRGLLLGLRKLKPNVDVSMPAARASLGGSAKHSYFTMIYDAREGDVVVSGVLRWKKDGEDMFRYTSVTCYEFNALPLPSYYDDRSLTGHALPAGDKEKYDVVLTTKPSRKKGLNEIDVSKYPFGVVVVRLVYPANDEVLDVCKPEISFVV</sequence>
<comment type="caution">
    <text evidence="1">The sequence shown here is derived from an EMBL/GenBank/DDBJ whole genome shotgun (WGS) entry which is preliminary data.</text>
</comment>
<dbReference type="OrthoDB" id="187840at2759"/>
<evidence type="ECO:0000313" key="2">
    <source>
        <dbReference type="Proteomes" id="UP001165082"/>
    </source>
</evidence>
<keyword evidence="2" id="KW-1185">Reference proteome</keyword>
<reference evidence="1" key="1">
    <citation type="submission" date="2022-07" db="EMBL/GenBank/DDBJ databases">
        <title>Genome analysis of Parmales, a sister group of diatoms, reveals the evolutionary specialization of diatoms from phago-mixotrophs to photoautotrophs.</title>
        <authorList>
            <person name="Ban H."/>
            <person name="Sato S."/>
            <person name="Yoshikawa S."/>
            <person name="Kazumasa Y."/>
            <person name="Nakamura Y."/>
            <person name="Ichinomiya M."/>
            <person name="Saitoh K."/>
            <person name="Sato N."/>
            <person name="Blanc-Mathieu R."/>
            <person name="Endo H."/>
            <person name="Kuwata A."/>
            <person name="Ogata H."/>
        </authorList>
    </citation>
    <scope>NUCLEOTIDE SEQUENCE</scope>
</reference>
<name>A0A9W7E2W5_9STRA</name>
<organism evidence="1 2">
    <name type="scientific">Triparma retinervis</name>
    <dbReference type="NCBI Taxonomy" id="2557542"/>
    <lineage>
        <taxon>Eukaryota</taxon>
        <taxon>Sar</taxon>
        <taxon>Stramenopiles</taxon>
        <taxon>Ochrophyta</taxon>
        <taxon>Bolidophyceae</taxon>
        <taxon>Parmales</taxon>
        <taxon>Triparmaceae</taxon>
        <taxon>Triparma</taxon>
    </lineage>
</organism>
<dbReference type="Proteomes" id="UP001165082">
    <property type="component" value="Unassembled WGS sequence"/>
</dbReference>
<dbReference type="EMBL" id="BRXZ01001132">
    <property type="protein sequence ID" value="GMH63290.1"/>
    <property type="molecule type" value="Genomic_DNA"/>
</dbReference>
<accession>A0A9W7E2W5</accession>
<evidence type="ECO:0000313" key="1">
    <source>
        <dbReference type="EMBL" id="GMH63290.1"/>
    </source>
</evidence>
<proteinExistence type="predicted"/>
<dbReference type="AlphaFoldDB" id="A0A9W7E2W5"/>
<gene>
    <name evidence="1" type="ORF">TrRE_jg811</name>
</gene>